<organism evidence="2 3">
    <name type="scientific">Baekduia soli</name>
    <dbReference type="NCBI Taxonomy" id="496014"/>
    <lineage>
        <taxon>Bacteria</taxon>
        <taxon>Bacillati</taxon>
        <taxon>Actinomycetota</taxon>
        <taxon>Thermoleophilia</taxon>
        <taxon>Solirubrobacterales</taxon>
        <taxon>Baekduiaceae</taxon>
        <taxon>Baekduia</taxon>
    </lineage>
</organism>
<keyword evidence="3" id="KW-1185">Reference proteome</keyword>
<reference evidence="2 3" key="1">
    <citation type="journal article" date="2018" name="J. Microbiol.">
        <title>Baekduia soli gen. nov., sp. nov., a novel bacterium isolated from the soil of Baekdu Mountain and proposal of a novel family name, Baekduiaceae fam. nov.</title>
        <authorList>
            <person name="An D.S."/>
            <person name="Siddiqi M.Z."/>
            <person name="Kim K.H."/>
            <person name="Yu H.S."/>
            <person name="Im W.T."/>
        </authorList>
    </citation>
    <scope>NUCLEOTIDE SEQUENCE [LARGE SCALE GENOMIC DNA]</scope>
    <source>
        <strain evidence="2 3">BR7-21</strain>
    </source>
</reference>
<gene>
    <name evidence="2" type="ORF">FSW04_18750</name>
</gene>
<dbReference type="Gene3D" id="3.10.180.10">
    <property type="entry name" value="2,3-Dihydroxybiphenyl 1,2-Dioxygenase, domain 1"/>
    <property type="match status" value="1"/>
</dbReference>
<dbReference type="InterPro" id="IPR037523">
    <property type="entry name" value="VOC_core"/>
</dbReference>
<evidence type="ECO:0000313" key="3">
    <source>
        <dbReference type="Proteomes" id="UP000321805"/>
    </source>
</evidence>
<dbReference type="PROSITE" id="PS51819">
    <property type="entry name" value="VOC"/>
    <property type="match status" value="1"/>
</dbReference>
<protein>
    <submittedName>
        <fullName evidence="2">VOC family protein</fullName>
    </submittedName>
</protein>
<dbReference type="Proteomes" id="UP000321805">
    <property type="component" value="Chromosome"/>
</dbReference>
<dbReference type="KEGG" id="bsol:FSW04_18750"/>
<sequence>MITIANAQLWVHDQDEALAFYTEKVGLEVRADVTLPEMGGFRWLTVGPAGQPDMAIVLMPVPGPPLMDDDSAGQVRALMAKGYAGTIFLATDDCWASYEELTGRGVEFVETPEERPYGIDSGFRDPSGNHLRLTQVRDLATL</sequence>
<feature type="domain" description="VOC" evidence="1">
    <location>
        <begin position="3"/>
        <end position="136"/>
    </location>
</feature>
<dbReference type="EMBL" id="CP042430">
    <property type="protein sequence ID" value="QEC49408.1"/>
    <property type="molecule type" value="Genomic_DNA"/>
</dbReference>
<dbReference type="AlphaFoldDB" id="A0A5B8U9E3"/>
<name>A0A5B8U9E3_9ACTN</name>
<evidence type="ECO:0000313" key="2">
    <source>
        <dbReference type="EMBL" id="QEC49408.1"/>
    </source>
</evidence>
<dbReference type="OrthoDB" id="9794917at2"/>
<dbReference type="RefSeq" id="WP_146921769.1">
    <property type="nucleotide sequence ID" value="NZ_CP042430.1"/>
</dbReference>
<accession>A0A5B8U9E3</accession>
<dbReference type="CDD" id="cd07263">
    <property type="entry name" value="VOC_like"/>
    <property type="match status" value="1"/>
</dbReference>
<dbReference type="PANTHER" id="PTHR36437">
    <property type="entry name" value="GLYOXALASE/BLEOMYCIN RESISTANCE PROTEIN/DIOXYGENASE"/>
    <property type="match status" value="1"/>
</dbReference>
<dbReference type="Pfam" id="PF00903">
    <property type="entry name" value="Glyoxalase"/>
    <property type="match status" value="1"/>
</dbReference>
<evidence type="ECO:0000259" key="1">
    <source>
        <dbReference type="PROSITE" id="PS51819"/>
    </source>
</evidence>
<dbReference type="PANTHER" id="PTHR36437:SF2">
    <property type="entry name" value="GLYOXALASE_BLEOMYCIN RESISTANCE PROTEIN_DIOXYGENASE"/>
    <property type="match status" value="1"/>
</dbReference>
<dbReference type="SUPFAM" id="SSF54593">
    <property type="entry name" value="Glyoxalase/Bleomycin resistance protein/Dihydroxybiphenyl dioxygenase"/>
    <property type="match status" value="1"/>
</dbReference>
<proteinExistence type="predicted"/>
<dbReference type="InterPro" id="IPR029068">
    <property type="entry name" value="Glyas_Bleomycin-R_OHBP_Dase"/>
</dbReference>
<dbReference type="InterPro" id="IPR004360">
    <property type="entry name" value="Glyas_Fos-R_dOase_dom"/>
</dbReference>